<dbReference type="InterPro" id="IPR020845">
    <property type="entry name" value="AMP-binding_CS"/>
</dbReference>
<feature type="coiled-coil region" evidence="5">
    <location>
        <begin position="9"/>
        <end position="36"/>
    </location>
</feature>
<keyword evidence="5" id="KW-0175">Coiled coil</keyword>
<evidence type="ECO:0000256" key="4">
    <source>
        <dbReference type="ARBA" id="ARBA00022840"/>
    </source>
</evidence>
<dbReference type="SUPFAM" id="SSF56801">
    <property type="entry name" value="Acetyl-CoA synthetase-like"/>
    <property type="match status" value="1"/>
</dbReference>
<keyword evidence="10" id="KW-1185">Reference proteome</keyword>
<dbReference type="GO" id="GO:0015645">
    <property type="term" value="F:fatty acid ligase activity"/>
    <property type="evidence" value="ECO:0007669"/>
    <property type="project" value="TreeGrafter"/>
</dbReference>
<dbReference type="Gene3D" id="3.40.50.12780">
    <property type="entry name" value="N-terminal domain of ligase-like"/>
    <property type="match status" value="1"/>
</dbReference>
<feature type="region of interest" description="Disordered" evidence="6">
    <location>
        <begin position="569"/>
        <end position="599"/>
    </location>
</feature>
<keyword evidence="4" id="KW-0067">ATP-binding</keyword>
<evidence type="ECO:0000256" key="5">
    <source>
        <dbReference type="SAM" id="Coils"/>
    </source>
</evidence>
<dbReference type="PANTHER" id="PTHR43605">
    <property type="entry name" value="ACYL-COENZYME A SYNTHETASE"/>
    <property type="match status" value="1"/>
</dbReference>
<evidence type="ECO:0000256" key="2">
    <source>
        <dbReference type="ARBA" id="ARBA00022598"/>
    </source>
</evidence>
<reference evidence="9 10" key="1">
    <citation type="submission" date="2020-07" db="EMBL/GenBank/DDBJ databases">
        <title>Sequencing the genomes of 1000 actinobacteria strains.</title>
        <authorList>
            <person name="Klenk H.-P."/>
        </authorList>
    </citation>
    <scope>NUCLEOTIDE SEQUENCE [LARGE SCALE GENOMIC DNA]</scope>
    <source>
        <strain evidence="9 10">DSM 15475</strain>
    </source>
</reference>
<evidence type="ECO:0000259" key="8">
    <source>
        <dbReference type="Pfam" id="PF13193"/>
    </source>
</evidence>
<dbReference type="PROSITE" id="PS00455">
    <property type="entry name" value="AMP_BINDING"/>
    <property type="match status" value="1"/>
</dbReference>
<dbReference type="GO" id="GO:0004321">
    <property type="term" value="F:fatty-acyl-CoA synthase activity"/>
    <property type="evidence" value="ECO:0007669"/>
    <property type="project" value="TreeGrafter"/>
</dbReference>
<dbReference type="GO" id="GO:0006633">
    <property type="term" value="P:fatty acid biosynthetic process"/>
    <property type="evidence" value="ECO:0007669"/>
    <property type="project" value="TreeGrafter"/>
</dbReference>
<evidence type="ECO:0000313" key="10">
    <source>
        <dbReference type="Proteomes" id="UP000535437"/>
    </source>
</evidence>
<sequence>MSSTDTPTRRDAAAELREARDRLVALQQDHSRAREEFRWPRFQHFNFGLDWFDGIAAGERAHQEALVIAEDDGTVLRRTFAQLSADSNRVANWLSAQGMARGDRMILMLGNQVELWELMLAGIKLGAVLIPTTTQMGPVDLQDRVRRGEARWAVAGPADLEKFGDVEGELTLIHVPGAHTPDEPAPQIDAPSGAPRTVLHYEAARKAAATFTPGEPTSADDTLLLYFTSGTTSLPKLVEHTHTSYPVGHLSTLYWIGMQPGDVHLNVAGPGWAKHAWSNFFTPWIAEATIFIYNYARFDAAELMTQMDAHGVSSFCAPPTVWRMLIQADLTQLRRPPRVTVSAGEPLNAEVIDQVERAWGCTIRDGFGQTETTLQVANTPGQPLVRGSMGRPLPGFDVVLIDPHTGEEAQEGELCLRAEQSGPARPVGLMKSYAGDPERTAEVFRNGLYHTGDVVRRDEDGVLTYVGRSDDVFKSSDYRISPFELESVLVEHPAVAEAAVVPAADELRLAVPKAYVVLAAGWEWSAETATSILTSCREKLPPFKRIRRIERIELPKTISGKIRRVELRALEESRGGERGSKNSATPSCQPSGGDAPRMS</sequence>
<keyword evidence="3" id="KW-0547">Nucleotide-binding</keyword>
<dbReference type="InterPro" id="IPR051087">
    <property type="entry name" value="Mitochondrial_ACSM"/>
</dbReference>
<name>A0A7Z0GMT3_9MICC</name>
<dbReference type="InterPro" id="IPR042099">
    <property type="entry name" value="ANL_N_sf"/>
</dbReference>
<dbReference type="Pfam" id="PF13193">
    <property type="entry name" value="AMP-binding_C"/>
    <property type="match status" value="1"/>
</dbReference>
<accession>A0A7Z0GMT3</accession>
<dbReference type="GO" id="GO:0003987">
    <property type="term" value="F:acetate-CoA ligase activity"/>
    <property type="evidence" value="ECO:0007669"/>
    <property type="project" value="UniProtKB-EC"/>
</dbReference>
<evidence type="ECO:0000256" key="3">
    <source>
        <dbReference type="ARBA" id="ARBA00022741"/>
    </source>
</evidence>
<dbReference type="EC" id="6.2.1.1" evidence="9"/>
<proteinExistence type="inferred from homology"/>
<organism evidence="9 10">
    <name type="scientific">Nesterenkonia xinjiangensis</name>
    <dbReference type="NCBI Taxonomy" id="225327"/>
    <lineage>
        <taxon>Bacteria</taxon>
        <taxon>Bacillati</taxon>
        <taxon>Actinomycetota</taxon>
        <taxon>Actinomycetes</taxon>
        <taxon>Micrococcales</taxon>
        <taxon>Micrococcaceae</taxon>
        <taxon>Nesterenkonia</taxon>
    </lineage>
</organism>
<dbReference type="InterPro" id="IPR045851">
    <property type="entry name" value="AMP-bd_C_sf"/>
</dbReference>
<feature type="domain" description="AMP-binding enzyme C-terminal" evidence="8">
    <location>
        <begin position="484"/>
        <end position="561"/>
    </location>
</feature>
<feature type="domain" description="AMP-dependent synthetase/ligase" evidence="7">
    <location>
        <begin position="64"/>
        <end position="419"/>
    </location>
</feature>
<dbReference type="InterPro" id="IPR025110">
    <property type="entry name" value="AMP-bd_C"/>
</dbReference>
<comment type="similarity">
    <text evidence="1">Belongs to the ATP-dependent AMP-binding enzyme family.</text>
</comment>
<dbReference type="AlphaFoldDB" id="A0A7Z0GMT3"/>
<protein>
    <submittedName>
        <fullName evidence="9">Acetyl-CoA synthetase</fullName>
        <ecNumber evidence="9">6.2.1.1</ecNumber>
    </submittedName>
</protein>
<keyword evidence="2 9" id="KW-0436">Ligase</keyword>
<dbReference type="PANTHER" id="PTHR43605:SF10">
    <property type="entry name" value="ACYL-COA SYNTHETASE MEDIUM CHAIN FAMILY MEMBER 3"/>
    <property type="match status" value="1"/>
</dbReference>
<evidence type="ECO:0000256" key="1">
    <source>
        <dbReference type="ARBA" id="ARBA00006432"/>
    </source>
</evidence>
<evidence type="ECO:0000259" key="7">
    <source>
        <dbReference type="Pfam" id="PF00501"/>
    </source>
</evidence>
<dbReference type="InterPro" id="IPR000873">
    <property type="entry name" value="AMP-dep_synth/lig_dom"/>
</dbReference>
<feature type="compositionally biased region" description="Basic and acidic residues" evidence="6">
    <location>
        <begin position="569"/>
        <end position="580"/>
    </location>
</feature>
<dbReference type="GO" id="GO:0005524">
    <property type="term" value="F:ATP binding"/>
    <property type="evidence" value="ECO:0007669"/>
    <property type="project" value="UniProtKB-KW"/>
</dbReference>
<gene>
    <name evidence="9" type="ORF">HNR09_001989</name>
</gene>
<dbReference type="Proteomes" id="UP000535437">
    <property type="component" value="Unassembled WGS sequence"/>
</dbReference>
<dbReference type="FunFam" id="3.30.300.30:FF:000028">
    <property type="entry name" value="AMP-dependent synthetase"/>
    <property type="match status" value="1"/>
</dbReference>
<evidence type="ECO:0000256" key="6">
    <source>
        <dbReference type="SAM" id="MobiDB-lite"/>
    </source>
</evidence>
<feature type="compositionally biased region" description="Polar residues" evidence="6">
    <location>
        <begin position="581"/>
        <end position="590"/>
    </location>
</feature>
<dbReference type="GO" id="GO:0006637">
    <property type="term" value="P:acyl-CoA metabolic process"/>
    <property type="evidence" value="ECO:0007669"/>
    <property type="project" value="TreeGrafter"/>
</dbReference>
<dbReference type="EMBL" id="JACCFY010000001">
    <property type="protein sequence ID" value="NYJ78578.1"/>
    <property type="molecule type" value="Genomic_DNA"/>
</dbReference>
<evidence type="ECO:0000313" key="9">
    <source>
        <dbReference type="EMBL" id="NYJ78578.1"/>
    </source>
</evidence>
<dbReference type="RefSeq" id="WP_179541903.1">
    <property type="nucleotide sequence ID" value="NZ_BAAALL010000005.1"/>
</dbReference>
<comment type="caution">
    <text evidence="9">The sequence shown here is derived from an EMBL/GenBank/DDBJ whole genome shotgun (WGS) entry which is preliminary data.</text>
</comment>
<dbReference type="Gene3D" id="3.30.300.30">
    <property type="match status" value="1"/>
</dbReference>
<dbReference type="Pfam" id="PF00501">
    <property type="entry name" value="AMP-binding"/>
    <property type="match status" value="1"/>
</dbReference>